<keyword evidence="3" id="KW-0812">Transmembrane</keyword>
<dbReference type="EMBL" id="KE721491">
    <property type="protein sequence ID" value="ERF68905.1"/>
    <property type="molecule type" value="Genomic_DNA"/>
</dbReference>
<gene>
    <name evidence="4" type="ORF">EPUS_08065</name>
</gene>
<dbReference type="GeneID" id="19242943"/>
<feature type="compositionally biased region" description="Low complexity" evidence="2">
    <location>
        <begin position="28"/>
        <end position="39"/>
    </location>
</feature>
<keyword evidence="1" id="KW-0175">Coiled coil</keyword>
<protein>
    <submittedName>
        <fullName evidence="4">Uncharacterized protein</fullName>
    </submittedName>
</protein>
<dbReference type="HOGENOM" id="CLU_033245_0_0_1"/>
<evidence type="ECO:0000256" key="1">
    <source>
        <dbReference type="SAM" id="Coils"/>
    </source>
</evidence>
<keyword evidence="5" id="KW-1185">Reference proteome</keyword>
<proteinExistence type="predicted"/>
<dbReference type="AlphaFoldDB" id="U1HFL8"/>
<sequence length="406" mass="44687">MIGLRSSAVRASRLSRTRLPTRNIRFQSTSSPTSPSKPTNTNQAAILGGAVGGSLVFLAAYTWYHFSGAKTVVQTASQTKAYFDQTLRKTKESAPAPNEAIQWLRETALSYASIIPGAKGYVDSAFNDLDTIHAKHREEVDKVVMEAYEELKELGNKPFSASSVANAWHILQKHLGRIGELAKDAGGDILNNHPQLRDRFGGEFDRLKSMADNYGPEAKKQVDETWSKIQDALKGGFSFDTLNRIRGIVQETTEKVQQIGDQAWQKAMEQAKPYLDKNPQIKEMIESNKTKLMQGNAMELASKIKDAFSSGSTQDLEKYVQETVSKASSSSSSSGMGGSLEKYFQMIPSGGSIWSSLSQLQEGAQKHGKEAEKLLKEATEEVQQVLSRKAEEAKKLAEKAKKDVSN</sequence>
<evidence type="ECO:0000313" key="5">
    <source>
        <dbReference type="Proteomes" id="UP000019373"/>
    </source>
</evidence>
<organism evidence="4 5">
    <name type="scientific">Endocarpon pusillum (strain Z07020 / HMAS-L-300199)</name>
    <name type="common">Lichen-forming fungus</name>
    <dbReference type="NCBI Taxonomy" id="1263415"/>
    <lineage>
        <taxon>Eukaryota</taxon>
        <taxon>Fungi</taxon>
        <taxon>Dikarya</taxon>
        <taxon>Ascomycota</taxon>
        <taxon>Pezizomycotina</taxon>
        <taxon>Eurotiomycetes</taxon>
        <taxon>Chaetothyriomycetidae</taxon>
        <taxon>Verrucariales</taxon>
        <taxon>Verrucariaceae</taxon>
        <taxon>Endocarpon</taxon>
    </lineage>
</organism>
<accession>U1HFL8</accession>
<name>U1HFL8_ENDPU</name>
<dbReference type="RefSeq" id="XP_007805431.1">
    <property type="nucleotide sequence ID" value="XM_007807240.1"/>
</dbReference>
<evidence type="ECO:0000313" key="4">
    <source>
        <dbReference type="EMBL" id="ERF68905.1"/>
    </source>
</evidence>
<dbReference type="Proteomes" id="UP000019373">
    <property type="component" value="Unassembled WGS sequence"/>
</dbReference>
<feature type="region of interest" description="Disordered" evidence="2">
    <location>
        <begin position="20"/>
        <end position="42"/>
    </location>
</feature>
<dbReference type="OrthoDB" id="3883941at2759"/>
<dbReference type="OMA" id="QIMDNHP"/>
<dbReference type="eggNOG" id="ENOG502RHGF">
    <property type="taxonomic scope" value="Eukaryota"/>
</dbReference>
<reference evidence="5" key="1">
    <citation type="journal article" date="2014" name="BMC Genomics">
        <title>Genome characteristics reveal the impact of lichenization on lichen-forming fungus Endocarpon pusillum Hedwig (Verrucariales, Ascomycota).</title>
        <authorList>
            <person name="Wang Y.-Y."/>
            <person name="Liu B."/>
            <person name="Zhang X.-Y."/>
            <person name="Zhou Q.-M."/>
            <person name="Zhang T."/>
            <person name="Li H."/>
            <person name="Yu Y.-F."/>
            <person name="Zhang X.-L."/>
            <person name="Hao X.-Y."/>
            <person name="Wang M."/>
            <person name="Wang L."/>
            <person name="Wei J.-C."/>
        </authorList>
    </citation>
    <scope>NUCLEOTIDE SEQUENCE [LARGE SCALE GENOMIC DNA]</scope>
    <source>
        <strain evidence="5">Z07020 / HMAS-L-300199</strain>
    </source>
</reference>
<keyword evidence="3" id="KW-0472">Membrane</keyword>
<feature type="coiled-coil region" evidence="1">
    <location>
        <begin position="357"/>
        <end position="403"/>
    </location>
</feature>
<feature type="transmembrane region" description="Helical" evidence="3">
    <location>
        <begin position="44"/>
        <end position="64"/>
    </location>
</feature>
<evidence type="ECO:0000256" key="3">
    <source>
        <dbReference type="SAM" id="Phobius"/>
    </source>
</evidence>
<evidence type="ECO:0000256" key="2">
    <source>
        <dbReference type="SAM" id="MobiDB-lite"/>
    </source>
</evidence>
<keyword evidence="3" id="KW-1133">Transmembrane helix</keyword>